<reference evidence="1" key="1">
    <citation type="submission" date="2014-11" db="EMBL/GenBank/DDBJ databases">
        <authorList>
            <person name="Amaro Gonzalez C."/>
        </authorList>
    </citation>
    <scope>NUCLEOTIDE SEQUENCE</scope>
</reference>
<name>A0A0E9XBE9_ANGAN</name>
<organism evidence="1">
    <name type="scientific">Anguilla anguilla</name>
    <name type="common">European freshwater eel</name>
    <name type="synonym">Muraena anguilla</name>
    <dbReference type="NCBI Taxonomy" id="7936"/>
    <lineage>
        <taxon>Eukaryota</taxon>
        <taxon>Metazoa</taxon>
        <taxon>Chordata</taxon>
        <taxon>Craniata</taxon>
        <taxon>Vertebrata</taxon>
        <taxon>Euteleostomi</taxon>
        <taxon>Actinopterygii</taxon>
        <taxon>Neopterygii</taxon>
        <taxon>Teleostei</taxon>
        <taxon>Anguilliformes</taxon>
        <taxon>Anguillidae</taxon>
        <taxon>Anguilla</taxon>
    </lineage>
</organism>
<evidence type="ECO:0000313" key="1">
    <source>
        <dbReference type="EMBL" id="JAH99170.1"/>
    </source>
</evidence>
<dbReference type="AlphaFoldDB" id="A0A0E9XBE9"/>
<sequence>MSSGSPWYSGKSIFLDTSL</sequence>
<proteinExistence type="predicted"/>
<dbReference type="EMBL" id="GBXM01009407">
    <property type="protein sequence ID" value="JAH99170.1"/>
    <property type="molecule type" value="Transcribed_RNA"/>
</dbReference>
<accession>A0A0E9XBE9</accession>
<protein>
    <submittedName>
        <fullName evidence="1">Uncharacterized protein</fullName>
    </submittedName>
</protein>
<reference evidence="1" key="2">
    <citation type="journal article" date="2015" name="Fish Shellfish Immunol.">
        <title>Early steps in the European eel (Anguilla anguilla)-Vibrio vulnificus interaction in the gills: Role of the RtxA13 toxin.</title>
        <authorList>
            <person name="Callol A."/>
            <person name="Pajuelo D."/>
            <person name="Ebbesson L."/>
            <person name="Teles M."/>
            <person name="MacKenzie S."/>
            <person name="Amaro C."/>
        </authorList>
    </citation>
    <scope>NUCLEOTIDE SEQUENCE</scope>
</reference>